<keyword evidence="3" id="KW-1185">Reference proteome</keyword>
<dbReference type="AlphaFoldDB" id="A0A0C3CX04"/>
<dbReference type="OrthoDB" id="3177611at2759"/>
<evidence type="ECO:0000256" key="1">
    <source>
        <dbReference type="SAM" id="MobiDB-lite"/>
    </source>
</evidence>
<feature type="region of interest" description="Disordered" evidence="1">
    <location>
        <begin position="74"/>
        <end position="93"/>
    </location>
</feature>
<proteinExistence type="predicted"/>
<name>A0A0C3CX04_HEBCY</name>
<dbReference type="Proteomes" id="UP000053424">
    <property type="component" value="Unassembled WGS sequence"/>
</dbReference>
<organism evidence="2 3">
    <name type="scientific">Hebeloma cylindrosporum</name>
    <dbReference type="NCBI Taxonomy" id="76867"/>
    <lineage>
        <taxon>Eukaryota</taxon>
        <taxon>Fungi</taxon>
        <taxon>Dikarya</taxon>
        <taxon>Basidiomycota</taxon>
        <taxon>Agaricomycotina</taxon>
        <taxon>Agaricomycetes</taxon>
        <taxon>Agaricomycetidae</taxon>
        <taxon>Agaricales</taxon>
        <taxon>Agaricineae</taxon>
        <taxon>Hymenogastraceae</taxon>
        <taxon>Hebeloma</taxon>
    </lineage>
</organism>
<reference evidence="2 3" key="1">
    <citation type="submission" date="2014-04" db="EMBL/GenBank/DDBJ databases">
        <authorList>
            <consortium name="DOE Joint Genome Institute"/>
            <person name="Kuo A."/>
            <person name="Gay G."/>
            <person name="Dore J."/>
            <person name="Kohler A."/>
            <person name="Nagy L.G."/>
            <person name="Floudas D."/>
            <person name="Copeland A."/>
            <person name="Barry K.W."/>
            <person name="Cichocki N."/>
            <person name="Veneault-Fourrey C."/>
            <person name="LaButti K."/>
            <person name="Lindquist E.A."/>
            <person name="Lipzen A."/>
            <person name="Lundell T."/>
            <person name="Morin E."/>
            <person name="Murat C."/>
            <person name="Sun H."/>
            <person name="Tunlid A."/>
            <person name="Henrissat B."/>
            <person name="Grigoriev I.V."/>
            <person name="Hibbett D.S."/>
            <person name="Martin F."/>
            <person name="Nordberg H.P."/>
            <person name="Cantor M.N."/>
            <person name="Hua S.X."/>
        </authorList>
    </citation>
    <scope>NUCLEOTIDE SEQUENCE [LARGE SCALE GENOMIC DNA]</scope>
    <source>
        <strain evidence="3">h7</strain>
    </source>
</reference>
<dbReference type="EMBL" id="KN831768">
    <property type="protein sequence ID" value="KIM48669.1"/>
    <property type="molecule type" value="Genomic_DNA"/>
</dbReference>
<accession>A0A0C3CX04</accession>
<reference evidence="3" key="2">
    <citation type="submission" date="2015-01" db="EMBL/GenBank/DDBJ databases">
        <title>Evolutionary Origins and Diversification of the Mycorrhizal Mutualists.</title>
        <authorList>
            <consortium name="DOE Joint Genome Institute"/>
            <consortium name="Mycorrhizal Genomics Consortium"/>
            <person name="Kohler A."/>
            <person name="Kuo A."/>
            <person name="Nagy L.G."/>
            <person name="Floudas D."/>
            <person name="Copeland A."/>
            <person name="Barry K.W."/>
            <person name="Cichocki N."/>
            <person name="Veneault-Fourrey C."/>
            <person name="LaButti K."/>
            <person name="Lindquist E.A."/>
            <person name="Lipzen A."/>
            <person name="Lundell T."/>
            <person name="Morin E."/>
            <person name="Murat C."/>
            <person name="Riley R."/>
            <person name="Ohm R."/>
            <person name="Sun H."/>
            <person name="Tunlid A."/>
            <person name="Henrissat B."/>
            <person name="Grigoriev I.V."/>
            <person name="Hibbett D.S."/>
            <person name="Martin F."/>
        </authorList>
    </citation>
    <scope>NUCLEOTIDE SEQUENCE [LARGE SCALE GENOMIC DNA]</scope>
    <source>
        <strain evidence="3">h7</strain>
    </source>
</reference>
<protein>
    <submittedName>
        <fullName evidence="2">Uncharacterized protein</fullName>
    </submittedName>
</protein>
<gene>
    <name evidence="2" type="ORF">M413DRAFT_437853</name>
</gene>
<sequence length="264" mass="29383">MLRNFVRHSTPWTRTVQVRTSALLTTDTFFAAPRLLVLRPSASPFSRLTWRNVMRDTRTDISCSLSSLQCRSYSTPGREPADEDPNSSASSQPEATWVTILESTAQAPFLKQRLPDPESALRRAFTLFYQVILSLNTVGDPEAASHLLLAFKTAPVFPTSDIGRARRAIAIIISTIINDISAIPLSAPVREKHPEIFGIHGALVPLSAMHLGDPNGEVEDWREFWARAEPILLELDGKLYDAGFGVDVDDIIKEQSQKEKKEES</sequence>
<evidence type="ECO:0000313" key="3">
    <source>
        <dbReference type="Proteomes" id="UP000053424"/>
    </source>
</evidence>
<dbReference type="HOGENOM" id="CLU_1053934_0_0_1"/>
<evidence type="ECO:0000313" key="2">
    <source>
        <dbReference type="EMBL" id="KIM48669.1"/>
    </source>
</evidence>